<evidence type="ECO:0000313" key="2">
    <source>
        <dbReference type="EMBL" id="USW56700.1"/>
    </source>
</evidence>
<dbReference type="Proteomes" id="UP001056384">
    <property type="component" value="Chromosome 9"/>
</dbReference>
<feature type="compositionally biased region" description="Polar residues" evidence="1">
    <location>
        <begin position="1"/>
        <end position="11"/>
    </location>
</feature>
<proteinExistence type="predicted"/>
<reference evidence="2" key="1">
    <citation type="submission" date="2022-06" db="EMBL/GenBank/DDBJ databases">
        <title>Complete genome sequences of two strains of the flax pathogen Septoria linicola.</title>
        <authorList>
            <person name="Lapalu N."/>
            <person name="Simon A."/>
            <person name="Demenou B."/>
            <person name="Paumier D."/>
            <person name="Guillot M.-P."/>
            <person name="Gout L."/>
            <person name="Valade R."/>
        </authorList>
    </citation>
    <scope>NUCLEOTIDE SEQUENCE</scope>
    <source>
        <strain evidence="2">SE15195</strain>
    </source>
</reference>
<feature type="region of interest" description="Disordered" evidence="1">
    <location>
        <begin position="118"/>
        <end position="144"/>
    </location>
</feature>
<keyword evidence="3" id="KW-1185">Reference proteome</keyword>
<feature type="compositionally biased region" description="Polar residues" evidence="1">
    <location>
        <begin position="121"/>
        <end position="134"/>
    </location>
</feature>
<gene>
    <name evidence="2" type="ORF">Slin15195_G100190</name>
</gene>
<evidence type="ECO:0000313" key="3">
    <source>
        <dbReference type="Proteomes" id="UP001056384"/>
    </source>
</evidence>
<dbReference type="AlphaFoldDB" id="A0A9Q9EN44"/>
<dbReference type="EMBL" id="CP099426">
    <property type="protein sequence ID" value="USW56700.1"/>
    <property type="molecule type" value="Genomic_DNA"/>
</dbReference>
<evidence type="ECO:0000256" key="1">
    <source>
        <dbReference type="SAM" id="MobiDB-lite"/>
    </source>
</evidence>
<feature type="compositionally biased region" description="Basic and acidic residues" evidence="1">
    <location>
        <begin position="57"/>
        <end position="66"/>
    </location>
</feature>
<name>A0A9Q9EN44_9PEZI</name>
<feature type="region of interest" description="Disordered" evidence="1">
    <location>
        <begin position="1"/>
        <end position="104"/>
    </location>
</feature>
<protein>
    <submittedName>
        <fullName evidence="2">Uncharacterized protein</fullName>
    </submittedName>
</protein>
<sequence length="169" mass="17573">MNRGRPNTSGNAIRGRPSINRGRLEENRNRPNVNGGSPTLPAQVAGPPQWIAMANEEIERNFRETVEPQGGRAGSSQGAQWSDIGSDSSGRDLEPQQPALNGNGAMVAYDPEVAQAAVERQSANAAQNGDSAVNVNAGGGGDEVAAQDGEVERVGGAILLPDVEYADEA</sequence>
<organism evidence="2 3">
    <name type="scientific">Septoria linicola</name>
    <dbReference type="NCBI Taxonomy" id="215465"/>
    <lineage>
        <taxon>Eukaryota</taxon>
        <taxon>Fungi</taxon>
        <taxon>Dikarya</taxon>
        <taxon>Ascomycota</taxon>
        <taxon>Pezizomycotina</taxon>
        <taxon>Dothideomycetes</taxon>
        <taxon>Dothideomycetidae</taxon>
        <taxon>Mycosphaerellales</taxon>
        <taxon>Mycosphaerellaceae</taxon>
        <taxon>Septoria</taxon>
    </lineage>
</organism>
<accession>A0A9Q9EN44</accession>